<keyword evidence="2" id="KW-1133">Transmembrane helix</keyword>
<keyword evidence="2" id="KW-0812">Transmembrane</keyword>
<dbReference type="eggNOG" id="ENOG502RDRX">
    <property type="taxonomic scope" value="Eukaryota"/>
</dbReference>
<evidence type="ECO:0000313" key="5">
    <source>
        <dbReference type="Proteomes" id="UP000008867"/>
    </source>
</evidence>
<dbReference type="Proteomes" id="UP000008867">
    <property type="component" value="Chromosome 5"/>
</dbReference>
<proteinExistence type="predicted"/>
<keyword evidence="3" id="KW-0732">Signal</keyword>
<dbReference type="EMBL" id="FQ311470">
    <property type="protein sequence ID" value="CBQ72851.1"/>
    <property type="molecule type" value="Genomic_DNA"/>
</dbReference>
<keyword evidence="2" id="KW-0472">Membrane</keyword>
<keyword evidence="5" id="KW-1185">Reference proteome</keyword>
<accession>E7A021</accession>
<feature type="chain" id="PRO_5003215116" evidence="3">
    <location>
        <begin position="18"/>
        <end position="185"/>
    </location>
</feature>
<feature type="compositionally biased region" description="Gly residues" evidence="1">
    <location>
        <begin position="89"/>
        <end position="112"/>
    </location>
</feature>
<organism evidence="4 5">
    <name type="scientific">Sporisorium reilianum (strain SRZ2)</name>
    <name type="common">Maize head smut fungus</name>
    <dbReference type="NCBI Taxonomy" id="999809"/>
    <lineage>
        <taxon>Eukaryota</taxon>
        <taxon>Fungi</taxon>
        <taxon>Dikarya</taxon>
        <taxon>Basidiomycota</taxon>
        <taxon>Ustilaginomycotina</taxon>
        <taxon>Ustilaginomycetes</taxon>
        <taxon>Ustilaginales</taxon>
        <taxon>Ustilaginaceae</taxon>
        <taxon>Sporisorium</taxon>
    </lineage>
</organism>
<evidence type="ECO:0000313" key="4">
    <source>
        <dbReference type="EMBL" id="CBQ72851.1"/>
    </source>
</evidence>
<dbReference type="OrthoDB" id="2556728at2759"/>
<dbReference type="AlphaFoldDB" id="E7A021"/>
<name>E7A021_SPORE</name>
<sequence>MLTNAYALVVLAAVAAAGRVERRDGSTITVSTTQFNPALTNQGGTTNAAGTFNVSPLATSTSYMFQTLSQTSTFALGPVNTQAASSGNSGSGNSGNSGNSGSGNSGNVGGGTIVVTATAPTSTVNRVSTGGGVASSTGVATASNGLPSLALGATNAAVGSGVDRAVYAGLVAVGVGAVLGALVVV</sequence>
<dbReference type="HOGENOM" id="CLU_119199_0_0_1"/>
<evidence type="ECO:0000256" key="1">
    <source>
        <dbReference type="SAM" id="MobiDB-lite"/>
    </source>
</evidence>
<reference evidence="4 5" key="1">
    <citation type="journal article" date="2010" name="Science">
        <title>Pathogenicity determinants in smut fungi revealed by genome comparison.</title>
        <authorList>
            <person name="Schirawski J."/>
            <person name="Mannhaupt G."/>
            <person name="Muench K."/>
            <person name="Brefort T."/>
            <person name="Schipper K."/>
            <person name="Doehlemann G."/>
            <person name="Di Stasio M."/>
            <person name="Roessel N."/>
            <person name="Mendoza-Mendoza A."/>
            <person name="Pester D."/>
            <person name="Mueller O."/>
            <person name="Winterberg B."/>
            <person name="Meyer E."/>
            <person name="Ghareeb H."/>
            <person name="Wollenberg T."/>
            <person name="Muensterkoetter M."/>
            <person name="Wong P."/>
            <person name="Walter M."/>
            <person name="Stukenbrock E."/>
            <person name="Gueldener U."/>
            <person name="Kahmann R."/>
        </authorList>
    </citation>
    <scope>NUCLEOTIDE SEQUENCE [LARGE SCALE GENOMIC DNA]</scope>
    <source>
        <strain evidence="5">SRZ2</strain>
    </source>
</reference>
<feature type="signal peptide" evidence="3">
    <location>
        <begin position="1"/>
        <end position="17"/>
    </location>
</feature>
<dbReference type="VEuPathDB" id="FungiDB:sr16582"/>
<protein>
    <submittedName>
        <fullName evidence="4">Uncharacterized protein</fullName>
    </submittedName>
</protein>
<evidence type="ECO:0000256" key="2">
    <source>
        <dbReference type="SAM" id="Phobius"/>
    </source>
</evidence>
<gene>
    <name evidence="4" type="ORF">sr16582</name>
</gene>
<feature type="region of interest" description="Disordered" evidence="1">
    <location>
        <begin position="81"/>
        <end position="112"/>
    </location>
</feature>
<evidence type="ECO:0000256" key="3">
    <source>
        <dbReference type="SAM" id="SignalP"/>
    </source>
</evidence>
<feature type="transmembrane region" description="Helical" evidence="2">
    <location>
        <begin position="165"/>
        <end position="184"/>
    </location>
</feature>